<dbReference type="PRINTS" id="PR00301">
    <property type="entry name" value="HEATSHOCK70"/>
</dbReference>
<dbReference type="GeneID" id="62164665"/>
<organism evidence="4 5">
    <name type="scientific">Colletotrichum karsti</name>
    <dbReference type="NCBI Taxonomy" id="1095194"/>
    <lineage>
        <taxon>Eukaryota</taxon>
        <taxon>Fungi</taxon>
        <taxon>Dikarya</taxon>
        <taxon>Ascomycota</taxon>
        <taxon>Pezizomycotina</taxon>
        <taxon>Sordariomycetes</taxon>
        <taxon>Hypocreomycetidae</taxon>
        <taxon>Glomerellales</taxon>
        <taxon>Glomerellaceae</taxon>
        <taxon>Colletotrichum</taxon>
        <taxon>Colletotrichum boninense species complex</taxon>
    </lineage>
</organism>
<dbReference type="Gene3D" id="3.30.420.40">
    <property type="match status" value="2"/>
</dbReference>
<evidence type="ECO:0000313" key="5">
    <source>
        <dbReference type="Proteomes" id="UP000781932"/>
    </source>
</evidence>
<dbReference type="RefSeq" id="XP_038743227.1">
    <property type="nucleotide sequence ID" value="XM_038891591.1"/>
</dbReference>
<evidence type="ECO:0000256" key="1">
    <source>
        <dbReference type="ARBA" id="ARBA00022741"/>
    </source>
</evidence>
<keyword evidence="5" id="KW-1185">Reference proteome</keyword>
<dbReference type="OrthoDB" id="2963168at2759"/>
<evidence type="ECO:0000256" key="2">
    <source>
        <dbReference type="ARBA" id="ARBA00022840"/>
    </source>
</evidence>
<dbReference type="GO" id="GO:0140662">
    <property type="term" value="F:ATP-dependent protein folding chaperone"/>
    <property type="evidence" value="ECO:0007669"/>
    <property type="project" value="InterPro"/>
</dbReference>
<comment type="caution">
    <text evidence="4">The sequence shown here is derived from an EMBL/GenBank/DDBJ whole genome shotgun (WGS) entry which is preliminary data.</text>
</comment>
<accession>A0A9P6LI11</accession>
<evidence type="ECO:0000313" key="4">
    <source>
        <dbReference type="EMBL" id="KAF9873766.1"/>
    </source>
</evidence>
<feature type="region of interest" description="Disordered" evidence="3">
    <location>
        <begin position="1"/>
        <end position="23"/>
    </location>
</feature>
<dbReference type="EMBL" id="JAATWM020000030">
    <property type="protein sequence ID" value="KAF9873766.1"/>
    <property type="molecule type" value="Genomic_DNA"/>
</dbReference>
<keyword evidence="2" id="KW-0067">ATP-binding</keyword>
<proteinExistence type="predicted"/>
<dbReference type="Proteomes" id="UP000781932">
    <property type="component" value="Unassembled WGS sequence"/>
</dbReference>
<dbReference type="PANTHER" id="PTHR14187:SF5">
    <property type="entry name" value="HEAT SHOCK 70 KDA PROTEIN 12A"/>
    <property type="match status" value="1"/>
</dbReference>
<sequence length="619" mass="68948">MSSNGKKRASSGRLSKTPTKGSPAKKDAVIIIGIDFGTTYSGVSWVRSGQPNNIEVITNWETQMSYAGDQDKTPTKILYGGPQDDATWGYDIPTDTEREPLQWFKLLLVDQEDLPEHLRESAKIAKARKLVHDCNKDPVEVISGYLRLLWNHAIGCITKTAGPKLVQMSRFQVIITLPAIWPSYAKSRMRRAAEDAGVLKVREAGETTLSFIAEPEAAALATIRDLGLGEGRPDIEVGDHFVVCDAGGGTVDLISYEVLSLDPVEVRESIRGDGDLCGAVFLDEAFVELLKLKVTPAAWDNMSKEQAARVLHIDWENGIKKNFEGQDKRWNVSLPFECRIPGSSNRGVKRKRDIILNREDLTPVFDPIADKISALVNKQLAGVFSKSGKKPQHVMLVGGFGRCRYVRERLQQNIGDDISILQSSGHTSGSASWTAICRGAVIHGLARQNLTPEFSISVKSRVSRMSYGVTYHSKFNPAKHEERHKFWCPLKMVYEASHQVEWFLKRGDDVSTAEPVRFDWQMIYDTAPGKISTELSSSEAWPVPKVQDDTVKELCKVKWSKKIDFESLPTEVNPVGKVLRRLEFTTEMTCDGVSVDFTVIHGGKRVGAKNVEVVFKDEE</sequence>
<gene>
    <name evidence="4" type="ORF">CkaCkLH20_08876</name>
</gene>
<dbReference type="SUPFAM" id="SSF53067">
    <property type="entry name" value="Actin-like ATPase domain"/>
    <property type="match status" value="2"/>
</dbReference>
<evidence type="ECO:0000256" key="3">
    <source>
        <dbReference type="SAM" id="MobiDB-lite"/>
    </source>
</evidence>
<dbReference type="Gene3D" id="3.90.640.10">
    <property type="entry name" value="Actin, Chain A, domain 4"/>
    <property type="match status" value="1"/>
</dbReference>
<dbReference type="InterPro" id="IPR013126">
    <property type="entry name" value="Hsp_70_fam"/>
</dbReference>
<dbReference type="InterPro" id="IPR043129">
    <property type="entry name" value="ATPase_NBD"/>
</dbReference>
<dbReference type="AlphaFoldDB" id="A0A9P6LI11"/>
<dbReference type="PANTHER" id="PTHR14187">
    <property type="entry name" value="ALPHA KINASE/ELONGATION FACTOR 2 KINASE"/>
    <property type="match status" value="1"/>
</dbReference>
<name>A0A9P6LI11_9PEZI</name>
<protein>
    <submittedName>
        <fullName evidence="4">Uncharacterized protein</fullName>
    </submittedName>
</protein>
<dbReference type="CDD" id="cd10170">
    <property type="entry name" value="ASKHA_NBD_HSP70"/>
    <property type="match status" value="1"/>
</dbReference>
<dbReference type="GO" id="GO:0005524">
    <property type="term" value="F:ATP binding"/>
    <property type="evidence" value="ECO:0007669"/>
    <property type="project" value="UniProtKB-KW"/>
</dbReference>
<reference evidence="4" key="1">
    <citation type="submission" date="2020-03" db="EMBL/GenBank/DDBJ databases">
        <authorList>
            <person name="He L."/>
        </authorList>
    </citation>
    <scope>NUCLEOTIDE SEQUENCE</scope>
    <source>
        <strain evidence="4">CkLH20</strain>
    </source>
</reference>
<dbReference type="Pfam" id="PF00012">
    <property type="entry name" value="HSP70"/>
    <property type="match status" value="1"/>
</dbReference>
<feature type="compositionally biased region" description="Basic residues" evidence="3">
    <location>
        <begin position="1"/>
        <end position="10"/>
    </location>
</feature>
<keyword evidence="1" id="KW-0547">Nucleotide-binding</keyword>
<reference evidence="4" key="2">
    <citation type="submission" date="2020-11" db="EMBL/GenBank/DDBJ databases">
        <title>Whole genome sequencing of Colletotrichum sp.</title>
        <authorList>
            <person name="Li H."/>
        </authorList>
    </citation>
    <scope>NUCLEOTIDE SEQUENCE</scope>
    <source>
        <strain evidence="4">CkLH20</strain>
    </source>
</reference>